<evidence type="ECO:0000256" key="1">
    <source>
        <dbReference type="ARBA" id="ARBA00001946"/>
    </source>
</evidence>
<dbReference type="EC" id="2.4.1.336" evidence="15"/>
<comment type="similarity">
    <text evidence="3">Belongs to the glycosyltransferase 2 family.</text>
</comment>
<evidence type="ECO:0000256" key="4">
    <source>
        <dbReference type="ARBA" id="ARBA00022516"/>
    </source>
</evidence>
<feature type="transmembrane region" description="Helical" evidence="19">
    <location>
        <begin position="360"/>
        <end position="377"/>
    </location>
</feature>
<feature type="region of interest" description="Disordered" evidence="18">
    <location>
        <begin position="54"/>
        <end position="77"/>
    </location>
</feature>
<comment type="cofactor">
    <cofactor evidence="1">
        <name>Mg(2+)</name>
        <dbReference type="ChEBI" id="CHEBI:18420"/>
    </cofactor>
</comment>
<sequence>MNPVAYWEGGRRRKAALFAVTSLLLGLLPHWLNGGPWPATVAAVLLGRHIFPTAGGGQPERKPSSPQAPLEPTMEPTKSPQVDVLVAAKNEVVVIEQLVNNLLALQHGEDQLQVWVVDDGSVDGTGDILDRLQERHSSLHVIHRPPGAKGWKSGALNAVLPHLQGEWVFVLDADAQVDPELLERLKPLLQDNSRALQLRKAVHNADYNLLTQVQAVEMAADALIQQGRIAHQGCGELRGNGQIIPRQALLHCGGFNEATITDDLDLTMRLQLSGVPIAVVWNPPVAEEAVSSIGALWRQHQRWAEGGLQRFFDYWPALLGSRLKPRLKRDVLAFFLLQYVQPLVMTGDVVGAVVWRSGPLAWPLTAMTLLFTLIALWRCPTANSGPPVPTIRGFTILMTLIYVLHWSLVIPLVAMGMALKPKHRVWDKTIHGGVIAGA</sequence>
<evidence type="ECO:0000256" key="9">
    <source>
        <dbReference type="ARBA" id="ARBA00022842"/>
    </source>
</evidence>
<dbReference type="GO" id="GO:0016758">
    <property type="term" value="F:hexosyltransferase activity"/>
    <property type="evidence" value="ECO:0007669"/>
    <property type="project" value="TreeGrafter"/>
</dbReference>
<comment type="subcellular location">
    <subcellularLocation>
        <location evidence="2">Membrane</location>
        <topology evidence="2">Multi-pass membrane protein</topology>
    </subcellularLocation>
</comment>
<gene>
    <name evidence="20" type="ORF">TH68_07140</name>
</gene>
<evidence type="ECO:0000256" key="6">
    <source>
        <dbReference type="ARBA" id="ARBA00022679"/>
    </source>
</evidence>
<evidence type="ECO:0000256" key="7">
    <source>
        <dbReference type="ARBA" id="ARBA00022692"/>
    </source>
</evidence>
<dbReference type="Proteomes" id="UP000035054">
    <property type="component" value="Unassembled WGS sequence"/>
</dbReference>
<dbReference type="GO" id="GO:0006071">
    <property type="term" value="P:glycerol metabolic process"/>
    <property type="evidence" value="ECO:0007669"/>
    <property type="project" value="UniProtKB-KW"/>
</dbReference>
<proteinExistence type="inferred from homology"/>
<dbReference type="SUPFAM" id="SSF53448">
    <property type="entry name" value="Nucleotide-diphospho-sugar transferases"/>
    <property type="match status" value="1"/>
</dbReference>
<dbReference type="InterPro" id="IPR029044">
    <property type="entry name" value="Nucleotide-diphossugar_trans"/>
</dbReference>
<keyword evidence="7 19" id="KW-0812">Transmembrane</keyword>
<evidence type="ECO:0000256" key="19">
    <source>
        <dbReference type="SAM" id="Phobius"/>
    </source>
</evidence>
<evidence type="ECO:0000256" key="14">
    <source>
        <dbReference type="ARBA" id="ARBA00053004"/>
    </source>
</evidence>
<evidence type="ECO:0000256" key="15">
    <source>
        <dbReference type="ARBA" id="ARBA00066964"/>
    </source>
</evidence>
<keyword evidence="6" id="KW-0808">Transferase</keyword>
<keyword evidence="12 19" id="KW-0472">Membrane</keyword>
<evidence type="ECO:0000256" key="3">
    <source>
        <dbReference type="ARBA" id="ARBA00006739"/>
    </source>
</evidence>
<keyword evidence="9" id="KW-0460">Magnesium</keyword>
<evidence type="ECO:0000256" key="2">
    <source>
        <dbReference type="ARBA" id="ARBA00004141"/>
    </source>
</evidence>
<evidence type="ECO:0000256" key="8">
    <source>
        <dbReference type="ARBA" id="ARBA00022798"/>
    </source>
</evidence>
<comment type="catalytic activity">
    <reaction evidence="14">
        <text>a 1,2-diacyl-sn-glycerol + UDP-alpha-D-glucose = a 1,2-diacyl-3-O-(beta-D-glucopyranosyl)-sn-glycerol + UDP + H(+)</text>
        <dbReference type="Rhea" id="RHEA:17285"/>
        <dbReference type="ChEBI" id="CHEBI:15378"/>
        <dbReference type="ChEBI" id="CHEBI:17815"/>
        <dbReference type="ChEBI" id="CHEBI:58223"/>
        <dbReference type="ChEBI" id="CHEBI:58885"/>
        <dbReference type="ChEBI" id="CHEBI:75799"/>
        <dbReference type="EC" id="2.4.1.336"/>
    </reaction>
</comment>
<reference evidence="20 21" key="1">
    <citation type="submission" date="2015-01" db="EMBL/GenBank/DDBJ databases">
        <title>Lifestyle Evolution in Cyanobacterial Symbionts of Sponges.</title>
        <authorList>
            <person name="Burgsdorf I."/>
            <person name="Slaby B.M."/>
            <person name="Handley K.M."/>
            <person name="Haber M."/>
            <person name="Blom J."/>
            <person name="Marshall C.W."/>
            <person name="Gilbert J.A."/>
            <person name="Hentschel U."/>
            <person name="Steindler L."/>
        </authorList>
    </citation>
    <scope>NUCLEOTIDE SEQUENCE [LARGE SCALE GENOMIC DNA]</scope>
    <source>
        <strain evidence="20">142</strain>
    </source>
</reference>
<evidence type="ECO:0000256" key="17">
    <source>
        <dbReference type="ARBA" id="ARBA00078564"/>
    </source>
</evidence>
<name>A0A6N3X7M0_9SYNE</name>
<keyword evidence="10 19" id="KW-1133">Transmembrane helix</keyword>
<dbReference type="Pfam" id="PF13641">
    <property type="entry name" value="Glyco_tranf_2_3"/>
    <property type="match status" value="1"/>
</dbReference>
<dbReference type="InterPro" id="IPR050321">
    <property type="entry name" value="Glycosyltr_2/OpgH_subfam"/>
</dbReference>
<dbReference type="EMBL" id="JXUO01000234">
    <property type="protein sequence ID" value="KKZ13066.1"/>
    <property type="molecule type" value="Genomic_DNA"/>
</dbReference>
<evidence type="ECO:0000313" key="21">
    <source>
        <dbReference type="Proteomes" id="UP000035054"/>
    </source>
</evidence>
<comment type="caution">
    <text evidence="20">The sequence shown here is derived from an EMBL/GenBank/DDBJ whole genome shotgun (WGS) entry which is preliminary data.</text>
</comment>
<evidence type="ECO:0000256" key="11">
    <source>
        <dbReference type="ARBA" id="ARBA00023098"/>
    </source>
</evidence>
<keyword evidence="11" id="KW-0443">Lipid metabolism</keyword>
<dbReference type="GO" id="GO:0046467">
    <property type="term" value="P:membrane lipid biosynthetic process"/>
    <property type="evidence" value="ECO:0007669"/>
    <property type="project" value="UniProtKB-ARBA"/>
</dbReference>
<dbReference type="PANTHER" id="PTHR43867">
    <property type="entry name" value="CELLULOSE SYNTHASE CATALYTIC SUBUNIT A [UDP-FORMING]"/>
    <property type="match status" value="1"/>
</dbReference>
<evidence type="ECO:0000256" key="18">
    <source>
        <dbReference type="SAM" id="MobiDB-lite"/>
    </source>
</evidence>
<dbReference type="Gene3D" id="3.90.550.10">
    <property type="entry name" value="Spore Coat Polysaccharide Biosynthesis Protein SpsA, Chain A"/>
    <property type="match status" value="1"/>
</dbReference>
<feature type="transmembrane region" description="Helical" evidence="19">
    <location>
        <begin position="397"/>
        <end position="419"/>
    </location>
</feature>
<dbReference type="PANTHER" id="PTHR43867:SF2">
    <property type="entry name" value="CELLULOSE SYNTHASE CATALYTIC SUBUNIT A [UDP-FORMING]"/>
    <property type="match status" value="1"/>
</dbReference>
<protein>
    <recommendedName>
        <fullName evidence="16">Beta-monoglucosyldiacylglycerol synthase</fullName>
        <ecNumber evidence="15">2.4.1.336</ecNumber>
    </recommendedName>
    <alternativeName>
        <fullName evidence="17">UDP-glucose:1,2-diacylglycerol 3-beta-D-glucosyltransferase</fullName>
    </alternativeName>
</protein>
<evidence type="ECO:0000256" key="13">
    <source>
        <dbReference type="ARBA" id="ARBA00023277"/>
    </source>
</evidence>
<dbReference type="GO" id="GO:0005886">
    <property type="term" value="C:plasma membrane"/>
    <property type="evidence" value="ECO:0007669"/>
    <property type="project" value="TreeGrafter"/>
</dbReference>
<keyword evidence="13" id="KW-0119">Carbohydrate metabolism</keyword>
<dbReference type="FunFam" id="3.90.550.10:FF:000164">
    <property type="entry name" value="Beta-(1-3)-glucosyl transferase"/>
    <property type="match status" value="1"/>
</dbReference>
<keyword evidence="4" id="KW-0444">Lipid biosynthesis</keyword>
<evidence type="ECO:0000256" key="12">
    <source>
        <dbReference type="ARBA" id="ARBA00023136"/>
    </source>
</evidence>
<dbReference type="CDD" id="cd06423">
    <property type="entry name" value="CESA_like"/>
    <property type="match status" value="1"/>
</dbReference>
<organism evidence="20 21">
    <name type="scientific">Candidatus Synechococcus spongiarum 142</name>
    <dbReference type="NCBI Taxonomy" id="1608213"/>
    <lineage>
        <taxon>Bacteria</taxon>
        <taxon>Bacillati</taxon>
        <taxon>Cyanobacteriota</taxon>
        <taxon>Cyanophyceae</taxon>
        <taxon>Synechococcales</taxon>
        <taxon>Synechococcaceae</taxon>
        <taxon>Synechococcus</taxon>
    </lineage>
</organism>
<evidence type="ECO:0000256" key="10">
    <source>
        <dbReference type="ARBA" id="ARBA00022989"/>
    </source>
</evidence>
<evidence type="ECO:0000256" key="5">
    <source>
        <dbReference type="ARBA" id="ARBA00022676"/>
    </source>
</evidence>
<evidence type="ECO:0000313" key="20">
    <source>
        <dbReference type="EMBL" id="KKZ13066.1"/>
    </source>
</evidence>
<keyword evidence="8" id="KW-0319">Glycerol metabolism</keyword>
<keyword evidence="5" id="KW-0328">Glycosyltransferase</keyword>
<feature type="transmembrane region" description="Helical" evidence="19">
    <location>
        <begin position="331"/>
        <end position="353"/>
    </location>
</feature>
<accession>A0A6N3X7M0</accession>
<dbReference type="AlphaFoldDB" id="A0A6N3X7M0"/>
<evidence type="ECO:0000256" key="16">
    <source>
        <dbReference type="ARBA" id="ARBA00068721"/>
    </source>
</evidence>